<sequence length="154" mass="16931">MFELSYHLALSVRISLIAGQVSVHGGERSGFGGSTDNESLVSYPFGISSVKLHSSVYVPSFMIVIMSKDKDEIKSKLLVNGNQEKDLIDEEIVDESEKLLLPKKGGLSTNSGKKQKVQWNDDNGDKLTEVLEYQPSEASDIDEEDSDACICNIM</sequence>
<proteinExistence type="predicted"/>
<comment type="caution">
    <text evidence="1">The sequence shown here is derived from an EMBL/GenBank/DDBJ whole genome shotgun (WGS) entry which is preliminary data.</text>
</comment>
<dbReference type="STRING" id="59895.A0A103XHV2"/>
<dbReference type="EMBL" id="LEKV01005084">
    <property type="protein sequence ID" value="KVH91018.1"/>
    <property type="molecule type" value="Genomic_DNA"/>
</dbReference>
<accession>A0A103XHV2</accession>
<dbReference type="Proteomes" id="UP000243975">
    <property type="component" value="Unassembled WGS sequence"/>
</dbReference>
<reference evidence="1 2" key="1">
    <citation type="journal article" date="2016" name="Sci. Rep.">
        <title>The genome sequence of the outbreeding globe artichoke constructed de novo incorporating a phase-aware low-pass sequencing strategy of F1 progeny.</title>
        <authorList>
            <person name="Scaglione D."/>
            <person name="Reyes-Chin-Wo S."/>
            <person name="Acquadro A."/>
            <person name="Froenicke L."/>
            <person name="Portis E."/>
            <person name="Beitel C."/>
            <person name="Tirone M."/>
            <person name="Mauro R."/>
            <person name="Lo Monaco A."/>
            <person name="Mauromicale G."/>
            <person name="Faccioli P."/>
            <person name="Cattivelli L."/>
            <person name="Rieseberg L."/>
            <person name="Michelmore R."/>
            <person name="Lanteri S."/>
        </authorList>
    </citation>
    <scope>NUCLEOTIDE SEQUENCE [LARGE SCALE GENOMIC DNA]</scope>
    <source>
        <strain evidence="1">2C</strain>
    </source>
</reference>
<evidence type="ECO:0000313" key="2">
    <source>
        <dbReference type="Proteomes" id="UP000243975"/>
    </source>
</evidence>
<dbReference type="PANTHER" id="PTHR33401">
    <property type="entry name" value="LIGHT-HARVESTING COMPLEX-LIKE PROTEIN OHP2, CHLOROPLASTIC"/>
    <property type="match status" value="1"/>
</dbReference>
<organism evidence="1 2">
    <name type="scientific">Cynara cardunculus var. scolymus</name>
    <name type="common">Globe artichoke</name>
    <name type="synonym">Cynara scolymus</name>
    <dbReference type="NCBI Taxonomy" id="59895"/>
    <lineage>
        <taxon>Eukaryota</taxon>
        <taxon>Viridiplantae</taxon>
        <taxon>Streptophyta</taxon>
        <taxon>Embryophyta</taxon>
        <taxon>Tracheophyta</taxon>
        <taxon>Spermatophyta</taxon>
        <taxon>Magnoliopsida</taxon>
        <taxon>eudicotyledons</taxon>
        <taxon>Gunneridae</taxon>
        <taxon>Pentapetalae</taxon>
        <taxon>asterids</taxon>
        <taxon>campanulids</taxon>
        <taxon>Asterales</taxon>
        <taxon>Asteraceae</taxon>
        <taxon>Carduoideae</taxon>
        <taxon>Cardueae</taxon>
        <taxon>Carduinae</taxon>
        <taxon>Cynara</taxon>
    </lineage>
</organism>
<evidence type="ECO:0000313" key="1">
    <source>
        <dbReference type="EMBL" id="KVH91018.1"/>
    </source>
</evidence>
<gene>
    <name evidence="1" type="ORF">Ccrd_006962</name>
</gene>
<dbReference type="Gramene" id="KVH91018">
    <property type="protein sequence ID" value="KVH91018"/>
    <property type="gene ID" value="Ccrd_006962"/>
</dbReference>
<dbReference type="PANTHER" id="PTHR33401:SF2">
    <property type="entry name" value="OS03G0138400 PROTEIN"/>
    <property type="match status" value="1"/>
</dbReference>
<protein>
    <submittedName>
        <fullName evidence="1">Uncharacterized protein</fullName>
    </submittedName>
</protein>
<keyword evidence="2" id="KW-1185">Reference proteome</keyword>
<name>A0A103XHV2_CYNCS</name>
<dbReference type="AlphaFoldDB" id="A0A103XHV2"/>